<dbReference type="KEGG" id="bdw:94337469"/>
<dbReference type="EMBL" id="JALLKP010000004">
    <property type="protein sequence ID" value="KAK2195496.1"/>
    <property type="molecule type" value="Genomic_DNA"/>
</dbReference>
<comment type="caution">
    <text evidence="4">The sequence shown here is derived from an EMBL/GenBank/DDBJ whole genome shotgun (WGS) entry which is preliminary data.</text>
</comment>
<evidence type="ECO:0000313" key="3">
    <source>
        <dbReference type="EMBL" id="KAK2194781.1"/>
    </source>
</evidence>
<evidence type="ECO:0000256" key="2">
    <source>
        <dbReference type="SAM" id="SignalP"/>
    </source>
</evidence>
<proteinExistence type="predicted"/>
<evidence type="ECO:0000256" key="1">
    <source>
        <dbReference type="SAM" id="MobiDB-lite"/>
    </source>
</evidence>
<feature type="signal peptide" evidence="2">
    <location>
        <begin position="1"/>
        <end position="21"/>
    </location>
</feature>
<feature type="chain" id="PRO_5042442562" evidence="2">
    <location>
        <begin position="22"/>
        <end position="449"/>
    </location>
</feature>
<dbReference type="EMBL" id="JALLKP010000047">
    <property type="protein sequence ID" value="KAK2194781.1"/>
    <property type="molecule type" value="Genomic_DNA"/>
</dbReference>
<feature type="region of interest" description="Disordered" evidence="1">
    <location>
        <begin position="295"/>
        <end position="314"/>
    </location>
</feature>
<organism evidence="4 5">
    <name type="scientific">Babesia duncani</name>
    <dbReference type="NCBI Taxonomy" id="323732"/>
    <lineage>
        <taxon>Eukaryota</taxon>
        <taxon>Sar</taxon>
        <taxon>Alveolata</taxon>
        <taxon>Apicomplexa</taxon>
        <taxon>Aconoidasida</taxon>
        <taxon>Piroplasmida</taxon>
        <taxon>Babesiidae</taxon>
        <taxon>Babesia</taxon>
    </lineage>
</organism>
<evidence type="ECO:0000313" key="4">
    <source>
        <dbReference type="EMBL" id="KAK2195496.1"/>
    </source>
</evidence>
<accession>A0AAD9PIM1</accession>
<keyword evidence="2" id="KW-0732">Signal</keyword>
<gene>
    <name evidence="4" type="ORF">BdWA1_003172</name>
    <name evidence="3" type="ORF">BdWA1_003753</name>
</gene>
<protein>
    <submittedName>
        <fullName evidence="4">Uncharacterized protein</fullName>
    </submittedName>
</protein>
<feature type="compositionally biased region" description="Basic residues" evidence="1">
    <location>
        <begin position="424"/>
        <end position="439"/>
    </location>
</feature>
<keyword evidence="5" id="KW-1185">Reference proteome</keyword>
<dbReference type="GeneID" id="94337469"/>
<evidence type="ECO:0000313" key="5">
    <source>
        <dbReference type="Proteomes" id="UP001214638"/>
    </source>
</evidence>
<dbReference type="AlphaFoldDB" id="A0AAD9PIM1"/>
<reference evidence="4" key="1">
    <citation type="journal article" date="2023" name="Nat. Microbiol.">
        <title>Babesia duncani multi-omics identifies virulence factors and drug targets.</title>
        <authorList>
            <person name="Singh P."/>
            <person name="Lonardi S."/>
            <person name="Liang Q."/>
            <person name="Vydyam P."/>
            <person name="Khabirova E."/>
            <person name="Fang T."/>
            <person name="Gihaz S."/>
            <person name="Thekkiniath J."/>
            <person name="Munshi M."/>
            <person name="Abel S."/>
            <person name="Ciampossin L."/>
            <person name="Batugedara G."/>
            <person name="Gupta M."/>
            <person name="Lu X.M."/>
            <person name="Lenz T."/>
            <person name="Chakravarty S."/>
            <person name="Cornillot E."/>
            <person name="Hu Y."/>
            <person name="Ma W."/>
            <person name="Gonzalez L.M."/>
            <person name="Sanchez S."/>
            <person name="Estrada K."/>
            <person name="Sanchez-Flores A."/>
            <person name="Montero E."/>
            <person name="Harb O.S."/>
            <person name="Le Roch K.G."/>
            <person name="Mamoun C.B."/>
        </authorList>
    </citation>
    <scope>NUCLEOTIDE SEQUENCE</scope>
    <source>
        <strain evidence="4">WA1</strain>
    </source>
</reference>
<sequence>MKTINIICIMQLSCLFTNLFSNGTFVVDINNLTRSKTVALTTKELPKGGMQIVLRPKKRGTKISSIRSGSVAIAVPKKLNAKEITLYKFRSTNLLKVPNPKPSPKNRKATEFLYFKSTGNNWRKIDKKLFTHLYLSETSETAVLDISTNNEYVKKVVNKSGSTSYKPINKNIYITKVMDGNHYLWPQATQYGSRFGIGKLSNTKGKRKIKIEYVDVNNRKMISNYLFTGNKWVKLEKSGKHLDTILEPSSLLETEGDTLNLRVEDGRTNNNDDEESERPSFLNMGITAIPKRGLYNQKGGRVSSGGEPVSYPGGLMEELEDYHRKRGTLAHERRPQRGTNPKGYGKLDNGFAKNRDPSKYPGGFTEELLDYHQRKNRNSRNKPTSLSRSSSNDRGDSRRRRSTSVSRSSSEDDDENEYSEKKYPRSRLVRRNAIRRKGYKWQNPRKMEE</sequence>
<name>A0AAD9PIM1_9APIC</name>
<dbReference type="RefSeq" id="XP_067802339.1">
    <property type="nucleotide sequence ID" value="XM_067948188.1"/>
</dbReference>
<dbReference type="Proteomes" id="UP001214638">
    <property type="component" value="Unassembled WGS sequence"/>
</dbReference>
<feature type="region of interest" description="Disordered" evidence="1">
    <location>
        <begin position="327"/>
        <end position="449"/>
    </location>
</feature>